<accession>A0A510PCN6</accession>
<dbReference type="EMBL" id="BHVU01000004">
    <property type="protein sequence ID" value="GCA91490.1"/>
    <property type="molecule type" value="Genomic_DNA"/>
</dbReference>
<dbReference type="InterPro" id="IPR029060">
    <property type="entry name" value="PIN-like_dom_sf"/>
</dbReference>
<comment type="caution">
    <text evidence="1">The sequence shown here is derived from an EMBL/GenBank/DDBJ whole genome shotgun (WGS) entry which is preliminary data.</text>
</comment>
<evidence type="ECO:0008006" key="3">
    <source>
        <dbReference type="Google" id="ProtNLM"/>
    </source>
</evidence>
<protein>
    <recommendedName>
        <fullName evidence="3">Type II toxin-antitoxin system VapC family toxin</fullName>
    </recommendedName>
</protein>
<sequence length="41" mass="4386">MRTPDAIQIATARGEGAMFFLTNDARLAAVPDLKVLVLDAL</sequence>
<dbReference type="AlphaFoldDB" id="A0A510PCN6"/>
<proteinExistence type="predicted"/>
<name>A0A510PCN6_MICAE</name>
<organism evidence="1 2">
    <name type="scientific">Microcystis aeruginosa 11-30S32</name>
    <dbReference type="NCBI Taxonomy" id="2358142"/>
    <lineage>
        <taxon>Bacteria</taxon>
        <taxon>Bacillati</taxon>
        <taxon>Cyanobacteriota</taxon>
        <taxon>Cyanophyceae</taxon>
        <taxon>Oscillatoriophycideae</taxon>
        <taxon>Chroococcales</taxon>
        <taxon>Microcystaceae</taxon>
        <taxon>Microcystis</taxon>
    </lineage>
</organism>
<dbReference type="Proteomes" id="UP000321223">
    <property type="component" value="Unassembled WGS sequence"/>
</dbReference>
<reference evidence="1 2" key="1">
    <citation type="journal article" date="2019" name="Appl. Environ. Microbiol.">
        <title>Co-occurrence of broad and narrow host-range viruses infecting the toxic bloom-forming cyanobacterium Microcystis aeruginosa.</title>
        <authorList>
            <person name="Morimoto D."/>
            <person name="Tominaga K."/>
            <person name="Nishimura Y."/>
            <person name="Yoshida N."/>
            <person name="Kimura S."/>
            <person name="Sako Y."/>
            <person name="Yoshida T."/>
        </authorList>
    </citation>
    <scope>NUCLEOTIDE SEQUENCE [LARGE SCALE GENOMIC DNA]</scope>
    <source>
        <strain evidence="1 2">11-30S32</strain>
    </source>
</reference>
<dbReference type="SUPFAM" id="SSF88723">
    <property type="entry name" value="PIN domain-like"/>
    <property type="match status" value="1"/>
</dbReference>
<evidence type="ECO:0000313" key="2">
    <source>
        <dbReference type="Proteomes" id="UP000321223"/>
    </source>
</evidence>
<evidence type="ECO:0000313" key="1">
    <source>
        <dbReference type="EMBL" id="GCA91490.1"/>
    </source>
</evidence>
<gene>
    <name evidence="1" type="ORF">MAE30S32_01420</name>
</gene>